<accession>S7XUA3</accession>
<keyword evidence="2" id="KW-0812">Transmembrane</keyword>
<dbReference type="VEuPathDB" id="MicrosporidiaDB:SLOPH_776"/>
<reference evidence="4" key="1">
    <citation type="journal article" date="2013" name="PLoS Genet.">
        <title>The genome of Spraguea lophii and the basis of host-microsporidian interactions.</title>
        <authorList>
            <person name="Campbell S.E."/>
            <person name="Williams T.A."/>
            <person name="Yousuf A."/>
            <person name="Soanes D.M."/>
            <person name="Paszkiewicz K.H."/>
            <person name="Williams B.A.P."/>
        </authorList>
    </citation>
    <scope>NUCLEOTIDE SEQUENCE [LARGE SCALE GENOMIC DNA]</scope>
    <source>
        <strain evidence="4">42_110</strain>
    </source>
</reference>
<dbReference type="Proteomes" id="UP000014978">
    <property type="component" value="Unassembled WGS sequence"/>
</dbReference>
<dbReference type="EMBL" id="ATCN01000222">
    <property type="protein sequence ID" value="EPR79498.1"/>
    <property type="molecule type" value="Genomic_DNA"/>
</dbReference>
<evidence type="ECO:0000313" key="4">
    <source>
        <dbReference type="Proteomes" id="UP000014978"/>
    </source>
</evidence>
<comment type="caution">
    <text evidence="3">The sequence shown here is derived from an EMBL/GenBank/DDBJ whole genome shotgun (WGS) entry which is preliminary data.</text>
</comment>
<feature type="compositionally biased region" description="Polar residues" evidence="1">
    <location>
        <begin position="97"/>
        <end position="108"/>
    </location>
</feature>
<feature type="transmembrane region" description="Helical" evidence="2">
    <location>
        <begin position="9"/>
        <end position="31"/>
    </location>
</feature>
<protein>
    <submittedName>
        <fullName evidence="3">Uncharacterized protein</fullName>
    </submittedName>
</protein>
<dbReference type="InParanoid" id="S7XUA3"/>
<sequence length="108" mass="12693">MIIFKNKYFIYSLIASILWLCIITLGIIKLYRPLKLDFGTKYVEVSKKSTYIKSYTKQFNELMKQYRNRTARETTESKSSTDKKRRLYRSSRDGSIGRSQATLSLRGS</sequence>
<evidence type="ECO:0000256" key="2">
    <source>
        <dbReference type="SAM" id="Phobius"/>
    </source>
</evidence>
<keyword evidence="2" id="KW-0472">Membrane</keyword>
<evidence type="ECO:0000313" key="3">
    <source>
        <dbReference type="EMBL" id="EPR79498.1"/>
    </source>
</evidence>
<proteinExistence type="predicted"/>
<keyword evidence="2" id="KW-1133">Transmembrane helix</keyword>
<evidence type="ECO:0000256" key="1">
    <source>
        <dbReference type="SAM" id="MobiDB-lite"/>
    </source>
</evidence>
<name>S7XUA3_SPRLO</name>
<dbReference type="AlphaFoldDB" id="S7XUA3"/>
<keyword evidence="4" id="KW-1185">Reference proteome</keyword>
<feature type="region of interest" description="Disordered" evidence="1">
    <location>
        <begin position="67"/>
        <end position="108"/>
    </location>
</feature>
<organism evidence="3 4">
    <name type="scientific">Spraguea lophii (strain 42_110)</name>
    <name type="common">Microsporidian parasite</name>
    <dbReference type="NCBI Taxonomy" id="1358809"/>
    <lineage>
        <taxon>Eukaryota</taxon>
        <taxon>Fungi</taxon>
        <taxon>Fungi incertae sedis</taxon>
        <taxon>Microsporidia</taxon>
        <taxon>Spragueidae</taxon>
        <taxon>Spraguea</taxon>
    </lineage>
</organism>
<dbReference type="HOGENOM" id="CLU_2198714_0_0_1"/>
<gene>
    <name evidence="3" type="ORF">SLOPH_776</name>
</gene>
<feature type="compositionally biased region" description="Basic and acidic residues" evidence="1">
    <location>
        <begin position="70"/>
        <end position="82"/>
    </location>
</feature>